<sequence>MHRGNCNLLVNGCFPGCVIENTRKHAVLENLSSDSEPFLIPGLPDRIEMTRSQIPIFARNPSQFAYRIKQLEETSFGNVINSFYDVEPAYVDYIRNELGKKTWLVGPVSLCNRSLEDKKERGKEPTMDVQSCLNWLNSKKPKSVLYISFGSIACLHMKQIKEIAYGLEASDQSFIWVVGKILNSSKKEETSNENCVLDEFEQRMKEMDKGLIFRGWAPQLLILEHDAVGGFLIHCGLEFRELKACRLAKSKG</sequence>
<protein>
    <recommendedName>
        <fullName evidence="6">UDP-glycosyltransferases domain-containing protein</fullName>
    </recommendedName>
</protein>
<dbReference type="PANTHER" id="PTHR48047:SF81">
    <property type="entry name" value="GLYCOSYLTRANSFERASE"/>
    <property type="match status" value="1"/>
</dbReference>
<evidence type="ECO:0000256" key="1">
    <source>
        <dbReference type="ARBA" id="ARBA00009995"/>
    </source>
</evidence>
<dbReference type="EMBL" id="DF973206">
    <property type="protein sequence ID" value="GAU19894.1"/>
    <property type="molecule type" value="Genomic_DNA"/>
</dbReference>
<dbReference type="SUPFAM" id="SSF53756">
    <property type="entry name" value="UDP-Glycosyltransferase/glycogen phosphorylase"/>
    <property type="match status" value="1"/>
</dbReference>
<comment type="similarity">
    <text evidence="1">Belongs to the UDP-glycosyltransferase family.</text>
</comment>
<gene>
    <name evidence="4" type="ORF">TSUD_94990</name>
</gene>
<evidence type="ECO:0008006" key="6">
    <source>
        <dbReference type="Google" id="ProtNLM"/>
    </source>
</evidence>
<organism evidence="4 5">
    <name type="scientific">Trifolium subterraneum</name>
    <name type="common">Subterranean clover</name>
    <dbReference type="NCBI Taxonomy" id="3900"/>
    <lineage>
        <taxon>Eukaryota</taxon>
        <taxon>Viridiplantae</taxon>
        <taxon>Streptophyta</taxon>
        <taxon>Embryophyta</taxon>
        <taxon>Tracheophyta</taxon>
        <taxon>Spermatophyta</taxon>
        <taxon>Magnoliopsida</taxon>
        <taxon>eudicotyledons</taxon>
        <taxon>Gunneridae</taxon>
        <taxon>Pentapetalae</taxon>
        <taxon>rosids</taxon>
        <taxon>fabids</taxon>
        <taxon>Fabales</taxon>
        <taxon>Fabaceae</taxon>
        <taxon>Papilionoideae</taxon>
        <taxon>50 kb inversion clade</taxon>
        <taxon>NPAAA clade</taxon>
        <taxon>Hologalegina</taxon>
        <taxon>IRL clade</taxon>
        <taxon>Trifolieae</taxon>
        <taxon>Trifolium</taxon>
    </lineage>
</organism>
<evidence type="ECO:0000256" key="2">
    <source>
        <dbReference type="ARBA" id="ARBA00022676"/>
    </source>
</evidence>
<keyword evidence="3" id="KW-0808">Transferase</keyword>
<keyword evidence="5" id="KW-1185">Reference proteome</keyword>
<dbReference type="InterPro" id="IPR002213">
    <property type="entry name" value="UDP_glucos_trans"/>
</dbReference>
<dbReference type="GO" id="GO:0035251">
    <property type="term" value="F:UDP-glucosyltransferase activity"/>
    <property type="evidence" value="ECO:0007669"/>
    <property type="project" value="TreeGrafter"/>
</dbReference>
<evidence type="ECO:0000313" key="4">
    <source>
        <dbReference type="EMBL" id="GAU19894.1"/>
    </source>
</evidence>
<dbReference type="AlphaFoldDB" id="A0A2Z6LPJ6"/>
<dbReference type="OrthoDB" id="5835829at2759"/>
<keyword evidence="2" id="KW-0328">Glycosyltransferase</keyword>
<dbReference type="PANTHER" id="PTHR48047">
    <property type="entry name" value="GLYCOSYLTRANSFERASE"/>
    <property type="match status" value="1"/>
</dbReference>
<proteinExistence type="inferred from homology"/>
<dbReference type="Proteomes" id="UP000242715">
    <property type="component" value="Unassembled WGS sequence"/>
</dbReference>
<accession>A0A2Z6LPJ6</accession>
<dbReference type="Pfam" id="PF00201">
    <property type="entry name" value="UDPGT"/>
    <property type="match status" value="1"/>
</dbReference>
<reference evidence="5" key="1">
    <citation type="journal article" date="2017" name="Front. Plant Sci.">
        <title>Climate Clever Clovers: New Paradigm to Reduce the Environmental Footprint of Ruminants by Breeding Low Methanogenic Forages Utilizing Haplotype Variation.</title>
        <authorList>
            <person name="Kaur P."/>
            <person name="Appels R."/>
            <person name="Bayer P.E."/>
            <person name="Keeble-Gagnere G."/>
            <person name="Wang J."/>
            <person name="Hirakawa H."/>
            <person name="Shirasawa K."/>
            <person name="Vercoe P."/>
            <person name="Stefanova K."/>
            <person name="Durmic Z."/>
            <person name="Nichols P."/>
            <person name="Revell C."/>
            <person name="Isobe S.N."/>
            <person name="Edwards D."/>
            <person name="Erskine W."/>
        </authorList>
    </citation>
    <scope>NUCLEOTIDE SEQUENCE [LARGE SCALE GENOMIC DNA]</scope>
    <source>
        <strain evidence="5">cv. Daliak</strain>
    </source>
</reference>
<name>A0A2Z6LPJ6_TRISU</name>
<evidence type="ECO:0000313" key="5">
    <source>
        <dbReference type="Proteomes" id="UP000242715"/>
    </source>
</evidence>
<evidence type="ECO:0000256" key="3">
    <source>
        <dbReference type="ARBA" id="ARBA00022679"/>
    </source>
</evidence>
<dbReference type="Gene3D" id="3.40.50.2000">
    <property type="entry name" value="Glycogen Phosphorylase B"/>
    <property type="match status" value="2"/>
</dbReference>